<evidence type="ECO:0000313" key="2">
    <source>
        <dbReference type="EMBL" id="SEH51166.1"/>
    </source>
</evidence>
<dbReference type="EMBL" id="FNWV01000003">
    <property type="protein sequence ID" value="SEH51166.1"/>
    <property type="molecule type" value="Genomic_DNA"/>
</dbReference>
<dbReference type="Proteomes" id="UP000183190">
    <property type="component" value="Unassembled WGS sequence"/>
</dbReference>
<reference evidence="2 3" key="1">
    <citation type="submission" date="2016-10" db="EMBL/GenBank/DDBJ databases">
        <authorList>
            <person name="de Groot N.N."/>
        </authorList>
    </citation>
    <scope>NUCLEOTIDE SEQUENCE [LARGE SCALE GENOMIC DNA]</scope>
    <source>
        <strain evidence="2 3">YAD2003</strain>
    </source>
</reference>
<accession>A0A1H6ITY7</accession>
<organism evidence="2 3">
    <name type="scientific">Ruminococcus flavefaciens</name>
    <dbReference type="NCBI Taxonomy" id="1265"/>
    <lineage>
        <taxon>Bacteria</taxon>
        <taxon>Bacillati</taxon>
        <taxon>Bacillota</taxon>
        <taxon>Clostridia</taxon>
        <taxon>Eubacteriales</taxon>
        <taxon>Oscillospiraceae</taxon>
        <taxon>Ruminococcus</taxon>
    </lineage>
</organism>
<evidence type="ECO:0000256" key="1">
    <source>
        <dbReference type="SAM" id="Phobius"/>
    </source>
</evidence>
<keyword evidence="1" id="KW-0812">Transmembrane</keyword>
<keyword evidence="1" id="KW-0472">Membrane</keyword>
<evidence type="ECO:0000313" key="3">
    <source>
        <dbReference type="Proteomes" id="UP000183190"/>
    </source>
</evidence>
<dbReference type="OrthoDB" id="1822307at2"/>
<name>A0A1H6ITY7_RUMFL</name>
<dbReference type="RefSeq" id="WP_074715133.1">
    <property type="nucleotide sequence ID" value="NZ_FNWV01000003.1"/>
</dbReference>
<feature type="transmembrane region" description="Helical" evidence="1">
    <location>
        <begin position="78"/>
        <end position="96"/>
    </location>
</feature>
<proteinExistence type="predicted"/>
<dbReference type="AlphaFoldDB" id="A0A1H6ITY7"/>
<sequence length="97" mass="10674">MKKTAAAKVHELRYTYGIDIALCVFDFLICSVLCAGGSEYLNIAGIIALITAVIPIGFKRLYFKDEFIPKSVGAVMAVYRVLLAALMLYGIDYFLIA</sequence>
<feature type="transmembrane region" description="Helical" evidence="1">
    <location>
        <begin position="12"/>
        <end position="34"/>
    </location>
</feature>
<protein>
    <submittedName>
        <fullName evidence="2">Uncharacterized protein</fullName>
    </submittedName>
</protein>
<gene>
    <name evidence="2" type="ORF">SAMN02910265_01121</name>
</gene>
<keyword evidence="1" id="KW-1133">Transmembrane helix</keyword>
<feature type="transmembrane region" description="Helical" evidence="1">
    <location>
        <begin position="40"/>
        <end position="58"/>
    </location>
</feature>